<organism evidence="3">
    <name type="scientific">Magallana gigas</name>
    <name type="common">Pacific oyster</name>
    <name type="synonym">Crassostrea gigas</name>
    <dbReference type="NCBI Taxonomy" id="29159"/>
    <lineage>
        <taxon>Eukaryota</taxon>
        <taxon>Metazoa</taxon>
        <taxon>Spiralia</taxon>
        <taxon>Lophotrochozoa</taxon>
        <taxon>Mollusca</taxon>
        <taxon>Bivalvia</taxon>
        <taxon>Autobranchia</taxon>
        <taxon>Pteriomorphia</taxon>
        <taxon>Ostreida</taxon>
        <taxon>Ostreoidea</taxon>
        <taxon>Ostreidae</taxon>
        <taxon>Magallana</taxon>
    </lineage>
</organism>
<dbReference type="HOGENOM" id="CLU_919042_0_0_1"/>
<sequence>MASNKDGTPQTPQETEDSTEQDRVRTLTERGEQHYEDKREHHKDRVEKAWTRFQETLNRISNCGINDADDLELELQQNYQGYNKTCLDFFDFLKRERTEESMKEWRIFEQSCANCEKIFKAAMTQIKIIKNVDAKSVASSSSRKLRATIKLEEVQAKLKLAEEEASIQKKKAEIQHKKEEEQLNAELSVLKLKKEAVEVEAEVKAASIYDEDERPPSLAIPVDQTRTERYISEHFSHQSENVIQPRTVNPVPNQHNSEDRTEPYVAEHFSRHPENVIQPRTMNPVPIQNNSVYRTVPVVHEHM</sequence>
<evidence type="ECO:0000256" key="1">
    <source>
        <dbReference type="SAM" id="Coils"/>
    </source>
</evidence>
<dbReference type="InParanoid" id="K1QRR0"/>
<evidence type="ECO:0000256" key="2">
    <source>
        <dbReference type="SAM" id="MobiDB-lite"/>
    </source>
</evidence>
<keyword evidence="1" id="KW-0175">Coiled coil</keyword>
<proteinExistence type="predicted"/>
<evidence type="ECO:0000313" key="3">
    <source>
        <dbReference type="EMBL" id="EKC39597.1"/>
    </source>
</evidence>
<feature type="region of interest" description="Disordered" evidence="2">
    <location>
        <begin position="1"/>
        <end position="45"/>
    </location>
</feature>
<reference evidence="3" key="1">
    <citation type="journal article" date="2012" name="Nature">
        <title>The oyster genome reveals stress adaptation and complexity of shell formation.</title>
        <authorList>
            <person name="Zhang G."/>
            <person name="Fang X."/>
            <person name="Guo X."/>
            <person name="Li L."/>
            <person name="Luo R."/>
            <person name="Xu F."/>
            <person name="Yang P."/>
            <person name="Zhang L."/>
            <person name="Wang X."/>
            <person name="Qi H."/>
            <person name="Xiong Z."/>
            <person name="Que H."/>
            <person name="Xie Y."/>
            <person name="Holland P.W."/>
            <person name="Paps J."/>
            <person name="Zhu Y."/>
            <person name="Wu F."/>
            <person name="Chen Y."/>
            <person name="Wang J."/>
            <person name="Peng C."/>
            <person name="Meng J."/>
            <person name="Yang L."/>
            <person name="Liu J."/>
            <person name="Wen B."/>
            <person name="Zhang N."/>
            <person name="Huang Z."/>
            <person name="Zhu Q."/>
            <person name="Feng Y."/>
            <person name="Mount A."/>
            <person name="Hedgecock D."/>
            <person name="Xu Z."/>
            <person name="Liu Y."/>
            <person name="Domazet-Loso T."/>
            <person name="Du Y."/>
            <person name="Sun X."/>
            <person name="Zhang S."/>
            <person name="Liu B."/>
            <person name="Cheng P."/>
            <person name="Jiang X."/>
            <person name="Li J."/>
            <person name="Fan D."/>
            <person name="Wang W."/>
            <person name="Fu W."/>
            <person name="Wang T."/>
            <person name="Wang B."/>
            <person name="Zhang J."/>
            <person name="Peng Z."/>
            <person name="Li Y."/>
            <person name="Li N."/>
            <person name="Wang J."/>
            <person name="Chen M."/>
            <person name="He Y."/>
            <person name="Tan F."/>
            <person name="Song X."/>
            <person name="Zheng Q."/>
            <person name="Huang R."/>
            <person name="Yang H."/>
            <person name="Du X."/>
            <person name="Chen L."/>
            <person name="Yang M."/>
            <person name="Gaffney P.M."/>
            <person name="Wang S."/>
            <person name="Luo L."/>
            <person name="She Z."/>
            <person name="Ming Y."/>
            <person name="Huang W."/>
            <person name="Zhang S."/>
            <person name="Huang B."/>
            <person name="Zhang Y."/>
            <person name="Qu T."/>
            <person name="Ni P."/>
            <person name="Miao G."/>
            <person name="Wang J."/>
            <person name="Wang Q."/>
            <person name="Steinberg C.E."/>
            <person name="Wang H."/>
            <person name="Li N."/>
            <person name="Qian L."/>
            <person name="Zhang G."/>
            <person name="Li Y."/>
            <person name="Yang H."/>
            <person name="Liu X."/>
            <person name="Wang J."/>
            <person name="Yin Y."/>
            <person name="Wang J."/>
        </authorList>
    </citation>
    <scope>NUCLEOTIDE SEQUENCE [LARGE SCALE GENOMIC DNA]</scope>
    <source>
        <strain evidence="3">05x7-T-G4-1.051#20</strain>
    </source>
</reference>
<dbReference type="AlphaFoldDB" id="K1QRR0"/>
<feature type="coiled-coil region" evidence="1">
    <location>
        <begin position="144"/>
        <end position="200"/>
    </location>
</feature>
<accession>K1QRR0</accession>
<feature type="compositionally biased region" description="Polar residues" evidence="2">
    <location>
        <begin position="1"/>
        <end position="13"/>
    </location>
</feature>
<name>K1QRR0_MAGGI</name>
<feature type="compositionally biased region" description="Basic and acidic residues" evidence="2">
    <location>
        <begin position="20"/>
        <end position="45"/>
    </location>
</feature>
<protein>
    <submittedName>
        <fullName evidence="3">Uncharacterized protein</fullName>
    </submittedName>
</protein>
<dbReference type="EMBL" id="JH818493">
    <property type="protein sequence ID" value="EKC39597.1"/>
    <property type="molecule type" value="Genomic_DNA"/>
</dbReference>
<gene>
    <name evidence="3" type="ORF">CGI_10017238</name>
</gene>